<dbReference type="EMBL" id="LXQD01000065">
    <property type="protein sequence ID" value="RCJ39633.1"/>
    <property type="molecule type" value="Genomic_DNA"/>
</dbReference>
<feature type="domain" description="Histidine kinase" evidence="8">
    <location>
        <begin position="210"/>
        <end position="468"/>
    </location>
</feature>
<evidence type="ECO:0000256" key="3">
    <source>
        <dbReference type="ARBA" id="ARBA00022741"/>
    </source>
</evidence>
<sequence>MSSPQFNIPPQLFNQAFPFHIVFNRERKILQVGEVLQRVHPEPLLGKLIEQHFQIKRPNIQIDFTAIAKRLDSLFLFESLDNGILLKGQMMYIPEQDVMLFLCSVWVNDLTAISDYNLKLKDFAMHDQTVDLIFTIKAKNNALEDIKKLTDELIQRQSELEKALQVQESLAKIAATQAQDLEQALKELQQTQSQLIQTEKMSSLGQLLAGVGHEINNPVNFIYGNLKYINEYTQNLLSLIKLYQKIYQQDSIQIQALLNTFDLEFIIEDLPKILSSMEVGASRICEIVKTLRNFSRLDRAEMKLVDIHEGIDSTLLILQHRLQAKSQQQSIEVIKEYSDIPLVECYAGQMNQVFMNILNNAIDALHQHDQNRSQEEIQQNPSRIIIRTQVQNQQRLLISIKDNGSGITEKVRTKLFDPFFTTKPVGKGTGLGLSISYQIVVDKHGGKLECISTPKEGAEFVIEIPLRQLS</sequence>
<reference evidence="9" key="1">
    <citation type="submission" date="2016-04" db="EMBL/GenBank/DDBJ databases">
        <authorList>
            <person name="Tabuchi Yagui T.R."/>
        </authorList>
    </citation>
    <scope>NUCLEOTIDE SEQUENCE [LARGE SCALE GENOMIC DNA]</scope>
    <source>
        <strain evidence="9">NIES-26</strain>
    </source>
</reference>
<dbReference type="Gene3D" id="3.30.450.260">
    <property type="entry name" value="Haem NO binding associated domain"/>
    <property type="match status" value="1"/>
</dbReference>
<dbReference type="GO" id="GO:0000155">
    <property type="term" value="F:phosphorelay sensor kinase activity"/>
    <property type="evidence" value="ECO:0007669"/>
    <property type="project" value="InterPro"/>
</dbReference>
<dbReference type="InterPro" id="IPR005467">
    <property type="entry name" value="His_kinase_dom"/>
</dbReference>
<organism evidence="9 10">
    <name type="scientific">Nostoc minutum NIES-26</name>
    <dbReference type="NCBI Taxonomy" id="1844469"/>
    <lineage>
        <taxon>Bacteria</taxon>
        <taxon>Bacillati</taxon>
        <taxon>Cyanobacteriota</taxon>
        <taxon>Cyanophyceae</taxon>
        <taxon>Nostocales</taxon>
        <taxon>Nostocaceae</taxon>
        <taxon>Nostoc</taxon>
    </lineage>
</organism>
<keyword evidence="10" id="KW-1185">Reference proteome</keyword>
<evidence type="ECO:0000256" key="7">
    <source>
        <dbReference type="SAM" id="Coils"/>
    </source>
</evidence>
<dbReference type="Gene3D" id="1.10.287.130">
    <property type="match status" value="1"/>
</dbReference>
<dbReference type="AlphaFoldDB" id="A0A367RV83"/>
<protein>
    <submittedName>
        <fullName evidence="9">Histidine kinase</fullName>
    </submittedName>
</protein>
<dbReference type="InterPro" id="IPR004358">
    <property type="entry name" value="Sig_transdc_His_kin-like_C"/>
</dbReference>
<dbReference type="Proteomes" id="UP000252107">
    <property type="component" value="Unassembled WGS sequence"/>
</dbReference>
<dbReference type="Pfam" id="PF07701">
    <property type="entry name" value="HNOBA"/>
    <property type="match status" value="2"/>
</dbReference>
<evidence type="ECO:0000256" key="6">
    <source>
        <dbReference type="ARBA" id="ARBA00023293"/>
    </source>
</evidence>
<dbReference type="PROSITE" id="PS50109">
    <property type="entry name" value="HIS_KIN"/>
    <property type="match status" value="1"/>
</dbReference>
<evidence type="ECO:0000313" key="9">
    <source>
        <dbReference type="EMBL" id="RCJ39633.1"/>
    </source>
</evidence>
<accession>A0A367RV83</accession>
<keyword evidence="3" id="KW-0547">Nucleotide-binding</keyword>
<dbReference type="SUPFAM" id="SSF55874">
    <property type="entry name" value="ATPase domain of HSP90 chaperone/DNA topoisomerase II/histidine kinase"/>
    <property type="match status" value="1"/>
</dbReference>
<dbReference type="CDD" id="cd00082">
    <property type="entry name" value="HisKA"/>
    <property type="match status" value="1"/>
</dbReference>
<dbReference type="GO" id="GO:0004383">
    <property type="term" value="F:guanylate cyclase activity"/>
    <property type="evidence" value="ECO:0007669"/>
    <property type="project" value="InterPro"/>
</dbReference>
<dbReference type="GO" id="GO:0000166">
    <property type="term" value="F:nucleotide binding"/>
    <property type="evidence" value="ECO:0007669"/>
    <property type="project" value="UniProtKB-KW"/>
</dbReference>
<proteinExistence type="predicted"/>
<evidence type="ECO:0000256" key="1">
    <source>
        <dbReference type="ARBA" id="ARBA00000085"/>
    </source>
</evidence>
<keyword evidence="4 9" id="KW-0418">Kinase</keyword>
<dbReference type="SMART" id="SM00387">
    <property type="entry name" value="HATPase_c"/>
    <property type="match status" value="1"/>
</dbReference>
<dbReference type="InterPro" id="IPR003661">
    <property type="entry name" value="HisK_dim/P_dom"/>
</dbReference>
<keyword evidence="6" id="KW-0141">cGMP biosynthesis</keyword>
<name>A0A367RV83_9NOSO</name>
<dbReference type="InterPro" id="IPR003594">
    <property type="entry name" value="HATPase_dom"/>
</dbReference>
<comment type="catalytic activity">
    <reaction evidence="1">
        <text>ATP + protein L-histidine = ADP + protein N-phospho-L-histidine.</text>
        <dbReference type="EC" id="2.7.13.3"/>
    </reaction>
</comment>
<keyword evidence="2" id="KW-0597">Phosphoprotein</keyword>
<dbReference type="InterPro" id="IPR011645">
    <property type="entry name" value="HNOB_dom_associated"/>
</dbReference>
<gene>
    <name evidence="9" type="ORF">A6770_11105</name>
</gene>
<evidence type="ECO:0000259" key="8">
    <source>
        <dbReference type="PROSITE" id="PS50109"/>
    </source>
</evidence>
<comment type="caution">
    <text evidence="9">The sequence shown here is derived from an EMBL/GenBank/DDBJ whole genome shotgun (WGS) entry which is preliminary data.</text>
</comment>
<dbReference type="SUPFAM" id="SSF47384">
    <property type="entry name" value="Homodimeric domain of signal transducing histidine kinase"/>
    <property type="match status" value="1"/>
</dbReference>
<keyword evidence="4 9" id="KW-0808">Transferase</keyword>
<dbReference type="PANTHER" id="PTHR43065:SF50">
    <property type="entry name" value="HISTIDINE KINASE"/>
    <property type="match status" value="1"/>
</dbReference>
<evidence type="ECO:0000256" key="5">
    <source>
        <dbReference type="ARBA" id="ARBA00023012"/>
    </source>
</evidence>
<keyword evidence="5" id="KW-0902">Two-component regulatory system</keyword>
<dbReference type="PANTHER" id="PTHR43065">
    <property type="entry name" value="SENSOR HISTIDINE KINASE"/>
    <property type="match status" value="1"/>
</dbReference>
<evidence type="ECO:0000313" key="10">
    <source>
        <dbReference type="Proteomes" id="UP000252107"/>
    </source>
</evidence>
<dbReference type="Gene3D" id="3.30.565.10">
    <property type="entry name" value="Histidine kinase-like ATPase, C-terminal domain"/>
    <property type="match status" value="1"/>
</dbReference>
<dbReference type="InterPro" id="IPR036890">
    <property type="entry name" value="HATPase_C_sf"/>
</dbReference>
<evidence type="ECO:0000256" key="2">
    <source>
        <dbReference type="ARBA" id="ARBA00022553"/>
    </source>
</evidence>
<evidence type="ECO:0000256" key="4">
    <source>
        <dbReference type="ARBA" id="ARBA00022777"/>
    </source>
</evidence>
<keyword evidence="7" id="KW-0175">Coiled coil</keyword>
<dbReference type="InterPro" id="IPR042463">
    <property type="entry name" value="HNOB_dom_associated_sf"/>
</dbReference>
<feature type="coiled-coil region" evidence="7">
    <location>
        <begin position="136"/>
        <end position="201"/>
    </location>
</feature>
<dbReference type="InterPro" id="IPR036097">
    <property type="entry name" value="HisK_dim/P_sf"/>
</dbReference>
<dbReference type="Pfam" id="PF02518">
    <property type="entry name" value="HATPase_c"/>
    <property type="match status" value="1"/>
</dbReference>
<dbReference type="PRINTS" id="PR00344">
    <property type="entry name" value="BCTRLSENSOR"/>
</dbReference>